<dbReference type="AlphaFoldDB" id="A0ABD1ZAX5"/>
<evidence type="ECO:0000313" key="1">
    <source>
        <dbReference type="EMBL" id="KAL2643807.1"/>
    </source>
</evidence>
<protein>
    <submittedName>
        <fullName evidence="1">Uncharacterized protein</fullName>
    </submittedName>
</protein>
<evidence type="ECO:0000313" key="2">
    <source>
        <dbReference type="Proteomes" id="UP001605036"/>
    </source>
</evidence>
<sequence>MAVFIEAPGIEEGPCEETTDLPATLADGSRQIDKGFLPSPPNLSATQEFCAIPSWVSTRSSEGSCLHSISRGTDQLFKSQATSQAPFTWIKKDFAGDSVQTRGLFRRVWHGFRRVCLHAV</sequence>
<reference evidence="1 2" key="1">
    <citation type="submission" date="2024-09" db="EMBL/GenBank/DDBJ databases">
        <title>Chromosome-scale assembly of Riccia fluitans.</title>
        <authorList>
            <person name="Paukszto L."/>
            <person name="Sawicki J."/>
            <person name="Karawczyk K."/>
            <person name="Piernik-Szablinska J."/>
            <person name="Szczecinska M."/>
            <person name="Mazdziarz M."/>
        </authorList>
    </citation>
    <scope>NUCLEOTIDE SEQUENCE [LARGE SCALE GENOMIC DNA]</scope>
    <source>
        <strain evidence="1">Rf_01</strain>
        <tissue evidence="1">Aerial parts of the thallus</tissue>
    </source>
</reference>
<gene>
    <name evidence="1" type="ORF">R1flu_011394</name>
</gene>
<dbReference type="EMBL" id="JBHFFA010000002">
    <property type="protein sequence ID" value="KAL2643807.1"/>
    <property type="molecule type" value="Genomic_DNA"/>
</dbReference>
<accession>A0ABD1ZAX5</accession>
<organism evidence="1 2">
    <name type="scientific">Riccia fluitans</name>
    <dbReference type="NCBI Taxonomy" id="41844"/>
    <lineage>
        <taxon>Eukaryota</taxon>
        <taxon>Viridiplantae</taxon>
        <taxon>Streptophyta</taxon>
        <taxon>Embryophyta</taxon>
        <taxon>Marchantiophyta</taxon>
        <taxon>Marchantiopsida</taxon>
        <taxon>Marchantiidae</taxon>
        <taxon>Marchantiales</taxon>
        <taxon>Ricciaceae</taxon>
        <taxon>Riccia</taxon>
    </lineage>
</organism>
<proteinExistence type="predicted"/>
<comment type="caution">
    <text evidence="1">The sequence shown here is derived from an EMBL/GenBank/DDBJ whole genome shotgun (WGS) entry which is preliminary data.</text>
</comment>
<keyword evidence="2" id="KW-1185">Reference proteome</keyword>
<name>A0ABD1ZAX5_9MARC</name>
<dbReference type="Proteomes" id="UP001605036">
    <property type="component" value="Unassembled WGS sequence"/>
</dbReference>